<feature type="compositionally biased region" description="Basic and acidic residues" evidence="1">
    <location>
        <begin position="303"/>
        <end position="315"/>
    </location>
</feature>
<comment type="caution">
    <text evidence="2">The sequence shown here is derived from an EMBL/GenBank/DDBJ whole genome shotgun (WGS) entry which is preliminary data.</text>
</comment>
<evidence type="ECO:0000313" key="3">
    <source>
        <dbReference type="Proteomes" id="UP001195914"/>
    </source>
</evidence>
<evidence type="ECO:0008006" key="4">
    <source>
        <dbReference type="Google" id="ProtNLM"/>
    </source>
</evidence>
<protein>
    <recommendedName>
        <fullName evidence="4">DOT1 domain-containing protein</fullName>
    </recommendedName>
</protein>
<sequence length="628" mass="70839">MEPPLSHTTLCSKPFIRNSRVGDTFPAQDDNVTPRRMFNMPKRRQVLKCHSSDACLGLGSTNSPIGPRMCKMNVIQAWSTGLSPSMVGIEECGSGVYDGVSPIISADQIMAEYRQMAHAQFRRIYYDLSRGIRLPDDGVNYLFKYATSDISTSTYGMYGEIRTSCLQRICKEMERFGLDKRSVVLDLGSGRGVPSFLFAHQVPVFASVGIEMCPVSYESAVHNLLHFLKLDVTRCICETTNFGATSNDEFHTGGMYVGSDDYGGIRGICEDALRTPTNTRLGNNTEDESNSKTVMKPDVTESVETRYDSHTREADETCETPVKDSDDDSTYYRTLHRFSRVPSSLGVGFCNEDISAFDHYNGATHIYSFDIAMEKALVNNIVRQFTNTKTAWLFASYNSDLLERFELKGCFLAAKIPCQMYKSGENRCCYIYVKNDWESIKREYDAVMSRFIDEKHSAASTSLDLNSYRTLIDAIPQTPRKARAANTKLGYNLRGRCKRSIPSKCKDEPRVDQLEIKSELSNDILLSQFNEPVDLIELIKLAKMPLGAQIGWYMKKATRSGIMMTRSKRLNGVSQLKRSLCAYRSKILEMIATASDTATSKKYVSMLQHHINQMYMPVHSFPNPPTWL</sequence>
<dbReference type="EMBL" id="JAHBMH010000073">
    <property type="protein sequence ID" value="KAK1932937.1"/>
    <property type="molecule type" value="Genomic_DNA"/>
</dbReference>
<dbReference type="InterPro" id="IPR029063">
    <property type="entry name" value="SAM-dependent_MTases_sf"/>
</dbReference>
<proteinExistence type="predicted"/>
<reference evidence="2" key="2">
    <citation type="submission" date="2021-05" db="EMBL/GenBank/DDBJ databases">
        <authorList>
            <person name="Pain A."/>
        </authorList>
    </citation>
    <scope>NUCLEOTIDE SEQUENCE</scope>
    <source>
        <strain evidence="2">1802A</strain>
    </source>
</reference>
<gene>
    <name evidence="2" type="ORF">X943_001503</name>
</gene>
<reference evidence="2" key="1">
    <citation type="journal article" date="2014" name="Nucleic Acids Res.">
        <title>The evolutionary dynamics of variant antigen genes in Babesia reveal a history of genomic innovation underlying host-parasite interaction.</title>
        <authorList>
            <person name="Jackson A.P."/>
            <person name="Otto T.D."/>
            <person name="Darby A."/>
            <person name="Ramaprasad A."/>
            <person name="Xia D."/>
            <person name="Echaide I.E."/>
            <person name="Farber M."/>
            <person name="Gahlot S."/>
            <person name="Gamble J."/>
            <person name="Gupta D."/>
            <person name="Gupta Y."/>
            <person name="Jackson L."/>
            <person name="Malandrin L."/>
            <person name="Malas T.B."/>
            <person name="Moussa E."/>
            <person name="Nair M."/>
            <person name="Reid A.J."/>
            <person name="Sanders M."/>
            <person name="Sharma J."/>
            <person name="Tracey A."/>
            <person name="Quail M.A."/>
            <person name="Weir W."/>
            <person name="Wastling J.M."/>
            <person name="Hall N."/>
            <person name="Willadsen P."/>
            <person name="Lingelbach K."/>
            <person name="Shiels B."/>
            <person name="Tait A."/>
            <person name="Berriman M."/>
            <person name="Allred D.R."/>
            <person name="Pain A."/>
        </authorList>
    </citation>
    <scope>NUCLEOTIDE SEQUENCE</scope>
    <source>
        <strain evidence="2">1802A</strain>
    </source>
</reference>
<feature type="region of interest" description="Disordered" evidence="1">
    <location>
        <begin position="303"/>
        <end position="325"/>
    </location>
</feature>
<dbReference type="Proteomes" id="UP001195914">
    <property type="component" value="Unassembled WGS sequence"/>
</dbReference>
<dbReference type="Gene3D" id="3.40.50.150">
    <property type="entry name" value="Vaccinia Virus protein VP39"/>
    <property type="match status" value="1"/>
</dbReference>
<name>A0AAD9G6X9_BABDI</name>
<organism evidence="2 3">
    <name type="scientific">Babesia divergens</name>
    <dbReference type="NCBI Taxonomy" id="32595"/>
    <lineage>
        <taxon>Eukaryota</taxon>
        <taxon>Sar</taxon>
        <taxon>Alveolata</taxon>
        <taxon>Apicomplexa</taxon>
        <taxon>Aconoidasida</taxon>
        <taxon>Piroplasmida</taxon>
        <taxon>Babesiidae</taxon>
        <taxon>Babesia</taxon>
    </lineage>
</organism>
<keyword evidence="3" id="KW-1185">Reference proteome</keyword>
<dbReference type="SUPFAM" id="SSF53335">
    <property type="entry name" value="S-adenosyl-L-methionine-dependent methyltransferases"/>
    <property type="match status" value="1"/>
</dbReference>
<evidence type="ECO:0000313" key="2">
    <source>
        <dbReference type="EMBL" id="KAK1932937.1"/>
    </source>
</evidence>
<dbReference type="AlphaFoldDB" id="A0AAD9G6X9"/>
<evidence type="ECO:0000256" key="1">
    <source>
        <dbReference type="SAM" id="MobiDB-lite"/>
    </source>
</evidence>
<accession>A0AAD9G6X9</accession>